<proteinExistence type="predicted"/>
<sequence length="95" mass="10314">CSQLEVAMVVILTFGDNNYGQLGVMRESLAGVSSGCRQKASHVMTVDVLRGKDCIQVETGGDSSFAMTAQGRVYAWGSNRWGQLGRLWRSVVVET</sequence>
<comment type="caution">
    <text evidence="2">The sequence shown here is derived from an EMBL/GenBank/DDBJ whole genome shotgun (WGS) entry which is preliminary data.</text>
</comment>
<protein>
    <submittedName>
        <fullName evidence="2">Uncharacterized protein</fullName>
    </submittedName>
</protein>
<dbReference type="AlphaFoldDB" id="A0A7J6S2F8"/>
<dbReference type="Pfam" id="PF13540">
    <property type="entry name" value="RCC1_2"/>
    <property type="match status" value="1"/>
</dbReference>
<organism evidence="2 3">
    <name type="scientific">Perkinsus olseni</name>
    <name type="common">Perkinsus atlanticus</name>
    <dbReference type="NCBI Taxonomy" id="32597"/>
    <lineage>
        <taxon>Eukaryota</taxon>
        <taxon>Sar</taxon>
        <taxon>Alveolata</taxon>
        <taxon>Perkinsozoa</taxon>
        <taxon>Perkinsea</taxon>
        <taxon>Perkinsida</taxon>
        <taxon>Perkinsidae</taxon>
        <taxon>Perkinsus</taxon>
    </lineage>
</organism>
<dbReference type="PANTHER" id="PTHR22872">
    <property type="entry name" value="BTK-BINDING PROTEIN-RELATED"/>
    <property type="match status" value="1"/>
</dbReference>
<dbReference type="Gene3D" id="2.130.10.30">
    <property type="entry name" value="Regulator of chromosome condensation 1/beta-lactamase-inhibitor protein II"/>
    <property type="match status" value="1"/>
</dbReference>
<evidence type="ECO:0000256" key="1">
    <source>
        <dbReference type="ARBA" id="ARBA00022737"/>
    </source>
</evidence>
<reference evidence="2 3" key="1">
    <citation type="submission" date="2020-04" db="EMBL/GenBank/DDBJ databases">
        <title>Perkinsus olseni comparative genomics.</title>
        <authorList>
            <person name="Bogema D.R."/>
        </authorList>
    </citation>
    <scope>NUCLEOTIDE SEQUENCE [LARGE SCALE GENOMIC DNA]</scope>
    <source>
        <strain evidence="2 3">ATCC PRA-207</strain>
    </source>
</reference>
<dbReference type="Proteomes" id="UP000553632">
    <property type="component" value="Unassembled WGS sequence"/>
</dbReference>
<feature type="non-terminal residue" evidence="2">
    <location>
        <position position="1"/>
    </location>
</feature>
<name>A0A7J6S2F8_PEROL</name>
<dbReference type="SUPFAM" id="SSF50985">
    <property type="entry name" value="RCC1/BLIP-II"/>
    <property type="match status" value="1"/>
</dbReference>
<keyword evidence="1" id="KW-0677">Repeat</keyword>
<dbReference type="InterPro" id="IPR051625">
    <property type="entry name" value="Signaling_Regulatory_Domain"/>
</dbReference>
<gene>
    <name evidence="2" type="ORF">FOZ63_024284</name>
</gene>
<evidence type="ECO:0000313" key="2">
    <source>
        <dbReference type="EMBL" id="KAF4726735.1"/>
    </source>
</evidence>
<evidence type="ECO:0000313" key="3">
    <source>
        <dbReference type="Proteomes" id="UP000553632"/>
    </source>
</evidence>
<keyword evidence="3" id="KW-1185">Reference proteome</keyword>
<accession>A0A7J6S2F8</accession>
<dbReference type="EMBL" id="JABANO010021480">
    <property type="protein sequence ID" value="KAF4726735.1"/>
    <property type="molecule type" value="Genomic_DNA"/>
</dbReference>
<dbReference type="InterPro" id="IPR009091">
    <property type="entry name" value="RCC1/BLIP-II"/>
</dbReference>